<comment type="caution">
    <text evidence="4">The sequence shown here is derived from an EMBL/GenBank/DDBJ whole genome shotgun (WGS) entry which is preliminary data.</text>
</comment>
<dbReference type="SUPFAM" id="SSF52058">
    <property type="entry name" value="L domain-like"/>
    <property type="match status" value="1"/>
</dbReference>
<dbReference type="EMBL" id="JYDH01000138">
    <property type="protein sequence ID" value="KRY30555.1"/>
    <property type="molecule type" value="Genomic_DNA"/>
</dbReference>
<evidence type="ECO:0000313" key="4">
    <source>
        <dbReference type="EMBL" id="KRY30555.1"/>
    </source>
</evidence>
<evidence type="ECO:0000313" key="5">
    <source>
        <dbReference type="Proteomes" id="UP000054776"/>
    </source>
</evidence>
<feature type="region of interest" description="Disordered" evidence="3">
    <location>
        <begin position="79"/>
        <end position="103"/>
    </location>
</feature>
<dbReference type="PANTHER" id="PTHR48051:SF54">
    <property type="entry name" value="LEUCINE-RICH REPEAT-CONTAINING PROTEIN"/>
    <property type="match status" value="1"/>
</dbReference>
<dbReference type="InterPro" id="IPR050216">
    <property type="entry name" value="LRR_domain-containing"/>
</dbReference>
<dbReference type="AlphaFoldDB" id="A0A0V1B0I6"/>
<gene>
    <name evidence="4" type="primary">soc-2</name>
    <name evidence="4" type="ORF">T01_1142</name>
</gene>
<dbReference type="Gene3D" id="3.80.10.10">
    <property type="entry name" value="Ribonuclease Inhibitor"/>
    <property type="match status" value="1"/>
</dbReference>
<keyword evidence="2" id="KW-0677">Repeat</keyword>
<dbReference type="Proteomes" id="UP000054776">
    <property type="component" value="Unassembled WGS sequence"/>
</dbReference>
<evidence type="ECO:0000256" key="3">
    <source>
        <dbReference type="SAM" id="MobiDB-lite"/>
    </source>
</evidence>
<organism evidence="4 5">
    <name type="scientific">Trichinella spiralis</name>
    <name type="common">Trichina worm</name>
    <dbReference type="NCBI Taxonomy" id="6334"/>
    <lineage>
        <taxon>Eukaryota</taxon>
        <taxon>Metazoa</taxon>
        <taxon>Ecdysozoa</taxon>
        <taxon>Nematoda</taxon>
        <taxon>Enoplea</taxon>
        <taxon>Dorylaimia</taxon>
        <taxon>Trichinellida</taxon>
        <taxon>Trichinellidae</taxon>
        <taxon>Trichinella</taxon>
    </lineage>
</organism>
<proteinExistence type="predicted"/>
<dbReference type="InterPro" id="IPR032675">
    <property type="entry name" value="LRR_dom_sf"/>
</dbReference>
<evidence type="ECO:0000256" key="2">
    <source>
        <dbReference type="ARBA" id="ARBA00022737"/>
    </source>
</evidence>
<keyword evidence="1" id="KW-0433">Leucine-rich repeat</keyword>
<dbReference type="OrthoDB" id="676979at2759"/>
<accession>A0A0V1B0I6</accession>
<keyword evidence="5" id="KW-1185">Reference proteome</keyword>
<sequence length="237" mass="26737">MSRQRCPPLRAFSLDRFVQITAAEQAEIPIPSRLSSTFSFQFGTTEKAPFLQRKLSRKKASQETNRSPRDARRVMILERPGLDKPLHPGSKKRPTVGKQPDLQKEFQKCRDNQNTRLDLSSSDITSIPPSIRELVQLTELFLYKNNNLVSLKDLRAGENNLTYLPEEIGTLENLKSLYINDNPSLHTLPYELALCGSLEIMSIENCPLSQIPAEITAGGPSLVIQFLKMQGPYRGNL</sequence>
<evidence type="ECO:0000256" key="1">
    <source>
        <dbReference type="ARBA" id="ARBA00022614"/>
    </source>
</evidence>
<dbReference type="GO" id="GO:0005737">
    <property type="term" value="C:cytoplasm"/>
    <property type="evidence" value="ECO:0007669"/>
    <property type="project" value="TreeGrafter"/>
</dbReference>
<name>A0A0V1B0I6_TRISP</name>
<reference evidence="4 5" key="1">
    <citation type="submission" date="2015-01" db="EMBL/GenBank/DDBJ databases">
        <title>Evolution of Trichinella species and genotypes.</title>
        <authorList>
            <person name="Korhonen P.K."/>
            <person name="Edoardo P."/>
            <person name="Giuseppe L.R."/>
            <person name="Gasser R.B."/>
        </authorList>
    </citation>
    <scope>NUCLEOTIDE SEQUENCE [LARGE SCALE GENOMIC DNA]</scope>
    <source>
        <strain evidence="4">ISS3</strain>
    </source>
</reference>
<dbReference type="PANTHER" id="PTHR48051">
    <property type="match status" value="1"/>
</dbReference>
<protein>
    <submittedName>
        <fullName evidence="4">Leucine-rich repeat protein soc-2</fullName>
    </submittedName>
</protein>